<reference evidence="2" key="1">
    <citation type="submission" date="2014-09" db="EMBL/GenBank/DDBJ databases">
        <authorList>
            <person name="Magalhaes I.L.F."/>
            <person name="Oliveira U."/>
            <person name="Santos F.R."/>
            <person name="Vidigal T.H.D.A."/>
            <person name="Brescovit A.D."/>
            <person name="Santos A.J."/>
        </authorList>
    </citation>
    <scope>NUCLEOTIDE SEQUENCE</scope>
    <source>
        <tissue evidence="2">Shoot tissue taken approximately 20 cm above the soil surface</tissue>
    </source>
</reference>
<accession>A0A0A8ZQU7</accession>
<organism evidence="2">
    <name type="scientific">Arundo donax</name>
    <name type="common">Giant reed</name>
    <name type="synonym">Donax arundinaceus</name>
    <dbReference type="NCBI Taxonomy" id="35708"/>
    <lineage>
        <taxon>Eukaryota</taxon>
        <taxon>Viridiplantae</taxon>
        <taxon>Streptophyta</taxon>
        <taxon>Embryophyta</taxon>
        <taxon>Tracheophyta</taxon>
        <taxon>Spermatophyta</taxon>
        <taxon>Magnoliopsida</taxon>
        <taxon>Liliopsida</taxon>
        <taxon>Poales</taxon>
        <taxon>Poaceae</taxon>
        <taxon>PACMAD clade</taxon>
        <taxon>Arundinoideae</taxon>
        <taxon>Arundineae</taxon>
        <taxon>Arundo</taxon>
    </lineage>
</organism>
<evidence type="ECO:0000313" key="2">
    <source>
        <dbReference type="EMBL" id="JAD41151.1"/>
    </source>
</evidence>
<reference evidence="2" key="2">
    <citation type="journal article" date="2015" name="Data Brief">
        <title>Shoot transcriptome of the giant reed, Arundo donax.</title>
        <authorList>
            <person name="Barrero R.A."/>
            <person name="Guerrero F.D."/>
            <person name="Moolhuijzen P."/>
            <person name="Goolsby J.A."/>
            <person name="Tidwell J."/>
            <person name="Bellgard S.E."/>
            <person name="Bellgard M.I."/>
        </authorList>
    </citation>
    <scope>NUCLEOTIDE SEQUENCE</scope>
    <source>
        <tissue evidence="2">Shoot tissue taken approximately 20 cm above the soil surface</tissue>
    </source>
</reference>
<keyword evidence="1" id="KW-1133">Transmembrane helix</keyword>
<keyword evidence="1" id="KW-0472">Membrane</keyword>
<name>A0A0A8ZQU7_ARUDO</name>
<feature type="transmembrane region" description="Helical" evidence="1">
    <location>
        <begin position="12"/>
        <end position="28"/>
    </location>
</feature>
<protein>
    <submittedName>
        <fullName evidence="2">Uncharacterized protein</fullName>
    </submittedName>
</protein>
<evidence type="ECO:0000256" key="1">
    <source>
        <dbReference type="SAM" id="Phobius"/>
    </source>
</evidence>
<keyword evidence="1" id="KW-0812">Transmembrane</keyword>
<sequence length="29" mass="3168">MLGPNSVRTVERMLCLGISCLLVLFLMGT</sequence>
<dbReference type="EMBL" id="GBRH01256744">
    <property type="protein sequence ID" value="JAD41151.1"/>
    <property type="molecule type" value="Transcribed_RNA"/>
</dbReference>
<dbReference type="AlphaFoldDB" id="A0A0A8ZQU7"/>
<proteinExistence type="predicted"/>